<name>A0ABT5TUQ2_9MICO</name>
<protein>
    <submittedName>
        <fullName evidence="4">NAD(P)-dependent oxidoreductase</fullName>
    </submittedName>
</protein>
<dbReference type="SUPFAM" id="SSF51735">
    <property type="entry name" value="NAD(P)-binding Rossmann-fold domains"/>
    <property type="match status" value="1"/>
</dbReference>
<evidence type="ECO:0000313" key="4">
    <source>
        <dbReference type="EMBL" id="MDD9204999.1"/>
    </source>
</evidence>
<keyword evidence="2" id="KW-0520">NAD</keyword>
<keyword evidence="5" id="KW-1185">Reference proteome</keyword>
<evidence type="ECO:0000256" key="2">
    <source>
        <dbReference type="ARBA" id="ARBA00023027"/>
    </source>
</evidence>
<feature type="non-terminal residue" evidence="4">
    <location>
        <position position="1"/>
    </location>
</feature>
<organism evidence="4 5">
    <name type="scientific">Georgenia halotolerans</name>
    <dbReference type="NCBI Taxonomy" id="3028317"/>
    <lineage>
        <taxon>Bacteria</taxon>
        <taxon>Bacillati</taxon>
        <taxon>Actinomycetota</taxon>
        <taxon>Actinomycetes</taxon>
        <taxon>Micrococcales</taxon>
        <taxon>Bogoriellaceae</taxon>
        <taxon>Georgenia</taxon>
    </lineage>
</organism>
<accession>A0ABT5TUQ2</accession>
<evidence type="ECO:0000259" key="3">
    <source>
        <dbReference type="Pfam" id="PF02826"/>
    </source>
</evidence>
<dbReference type="InterPro" id="IPR006140">
    <property type="entry name" value="D-isomer_DH_NAD-bd"/>
</dbReference>
<feature type="domain" description="D-isomer specific 2-hydroxyacid dehydrogenase NAD-binding" evidence="3">
    <location>
        <begin position="2"/>
        <end position="59"/>
    </location>
</feature>
<gene>
    <name evidence="4" type="ORF">PU560_00800</name>
</gene>
<dbReference type="PANTHER" id="PTHR43333:SF1">
    <property type="entry name" value="D-ISOMER SPECIFIC 2-HYDROXYACID DEHYDROGENASE NAD-BINDING DOMAIN-CONTAINING PROTEIN"/>
    <property type="match status" value="1"/>
</dbReference>
<comment type="caution">
    <text evidence="4">The sequence shown here is derived from an EMBL/GenBank/DDBJ whole genome shotgun (WGS) entry which is preliminary data.</text>
</comment>
<dbReference type="Gene3D" id="3.40.50.720">
    <property type="entry name" value="NAD(P)-binding Rossmann-like Domain"/>
    <property type="match status" value="2"/>
</dbReference>
<dbReference type="EMBL" id="JARACI010000172">
    <property type="protein sequence ID" value="MDD9204999.1"/>
    <property type="molecule type" value="Genomic_DNA"/>
</dbReference>
<dbReference type="PANTHER" id="PTHR43333">
    <property type="entry name" value="2-HACID_DH_C DOMAIN-CONTAINING PROTEIN"/>
    <property type="match status" value="1"/>
</dbReference>
<dbReference type="Pfam" id="PF02826">
    <property type="entry name" value="2-Hacid_dh_C"/>
    <property type="match status" value="1"/>
</dbReference>
<sequence>SAHLVNVGRGPIVVETDLLAALQDGQIAGATLDVVDSEPLPVDHPLWSTPGVTLTPHMSGDTVGWRDALARQFVANAVRWLDGTDLENVVDTQLGFVPADGAQRP</sequence>
<dbReference type="InterPro" id="IPR036291">
    <property type="entry name" value="NAD(P)-bd_dom_sf"/>
</dbReference>
<evidence type="ECO:0000256" key="1">
    <source>
        <dbReference type="ARBA" id="ARBA00023002"/>
    </source>
</evidence>
<evidence type="ECO:0000313" key="5">
    <source>
        <dbReference type="Proteomes" id="UP001165561"/>
    </source>
</evidence>
<keyword evidence="1" id="KW-0560">Oxidoreductase</keyword>
<proteinExistence type="predicted"/>
<dbReference type="Proteomes" id="UP001165561">
    <property type="component" value="Unassembled WGS sequence"/>
</dbReference>
<reference evidence="4" key="1">
    <citation type="submission" date="2023-02" db="EMBL/GenBank/DDBJ databases">
        <title>Georgenia sp.10Sc9-8, isolated from a soil sample collected from the Taklamakan desert.</title>
        <authorList>
            <person name="Liu S."/>
        </authorList>
    </citation>
    <scope>NUCLEOTIDE SEQUENCE</scope>
    <source>
        <strain evidence="4">10Sc9-8</strain>
    </source>
</reference>